<organism evidence="7 8">
    <name type="scientific">Sporidiobolus salmonicolor</name>
    <name type="common">Yeast-like fungus</name>
    <name type="synonym">Sporobolomyces salmonicolor</name>
    <dbReference type="NCBI Taxonomy" id="5005"/>
    <lineage>
        <taxon>Eukaryota</taxon>
        <taxon>Fungi</taxon>
        <taxon>Dikarya</taxon>
        <taxon>Basidiomycota</taxon>
        <taxon>Pucciniomycotina</taxon>
        <taxon>Microbotryomycetes</taxon>
        <taxon>Sporidiobolales</taxon>
        <taxon>Sporidiobolaceae</taxon>
        <taxon>Sporobolomyces</taxon>
    </lineage>
</organism>
<evidence type="ECO:0000256" key="6">
    <source>
        <dbReference type="SAM" id="MobiDB-lite"/>
    </source>
</evidence>
<feature type="compositionally biased region" description="Gly residues" evidence="6">
    <location>
        <begin position="187"/>
        <end position="197"/>
    </location>
</feature>
<evidence type="ECO:0000313" key="8">
    <source>
        <dbReference type="Proteomes" id="UP000243876"/>
    </source>
</evidence>
<keyword evidence="8" id="KW-1185">Reference proteome</keyword>
<reference evidence="8" key="1">
    <citation type="submission" date="2015-02" db="EMBL/GenBank/DDBJ databases">
        <authorList>
            <person name="Gon?alves P."/>
        </authorList>
    </citation>
    <scope>NUCLEOTIDE SEQUENCE [LARGE SCALE GENOMIC DNA]</scope>
</reference>
<evidence type="ECO:0000256" key="5">
    <source>
        <dbReference type="HAMAP-Rule" id="MF_03003"/>
    </source>
</evidence>
<comment type="subcellular location">
    <subcellularLocation>
        <location evidence="5">Cytoplasm</location>
    </subcellularLocation>
</comment>
<protein>
    <recommendedName>
        <fullName evidence="5">Eukaryotic translation initiation factor 3 subunit D</fullName>
        <shortName evidence="5">eIF3d</shortName>
    </recommendedName>
</protein>
<dbReference type="InterPro" id="IPR007783">
    <property type="entry name" value="eIF3d"/>
</dbReference>
<dbReference type="PIRSF" id="PIRSF016281">
    <property type="entry name" value="EIF-3_zeta"/>
    <property type="match status" value="1"/>
</dbReference>
<feature type="region of interest" description="RNA gate" evidence="5">
    <location>
        <begin position="349"/>
        <end position="363"/>
    </location>
</feature>
<feature type="region of interest" description="Disordered" evidence="6">
    <location>
        <begin position="134"/>
        <end position="207"/>
    </location>
</feature>
<comment type="domain">
    <text evidence="5">The RNA gate region regulates mRNA cap recognition to prevent promiscuous mRNA-binding before assembly of eif3d into the full eukaryotic translation initiation factor 3 (eIF-3) complex.</text>
</comment>
<keyword evidence="4 5" id="KW-0648">Protein biosynthesis</keyword>
<dbReference type="Proteomes" id="UP000243876">
    <property type="component" value="Unassembled WGS sequence"/>
</dbReference>
<dbReference type="OrthoDB" id="16538at2759"/>
<dbReference type="GO" id="GO:0098808">
    <property type="term" value="F:mRNA cap binding"/>
    <property type="evidence" value="ECO:0007669"/>
    <property type="project" value="UniProtKB-UniRule"/>
</dbReference>
<accession>A0A0D6ETD9</accession>
<dbReference type="GO" id="GO:0033290">
    <property type="term" value="C:eukaryotic 48S preinitiation complex"/>
    <property type="evidence" value="ECO:0007669"/>
    <property type="project" value="UniProtKB-UniRule"/>
</dbReference>
<dbReference type="Pfam" id="PF05091">
    <property type="entry name" value="eIF-3_zeta"/>
    <property type="match status" value="1"/>
</dbReference>
<dbReference type="GO" id="GO:0002191">
    <property type="term" value="P:cap-dependent translational initiation"/>
    <property type="evidence" value="ECO:0007669"/>
    <property type="project" value="UniProtKB-UniRule"/>
</dbReference>
<dbReference type="PANTHER" id="PTHR12399:SF0">
    <property type="entry name" value="EUKARYOTIC TRANSLATION INITIATION FACTOR 3 SUBUNIT D"/>
    <property type="match status" value="1"/>
</dbReference>
<evidence type="ECO:0000256" key="3">
    <source>
        <dbReference type="ARBA" id="ARBA00022884"/>
    </source>
</evidence>
<dbReference type="PANTHER" id="PTHR12399">
    <property type="entry name" value="EUKARYOTIC TRANSLATION INITIATION FACTOR 3 SUBUNIT 7"/>
    <property type="match status" value="1"/>
</dbReference>
<comment type="subunit">
    <text evidence="5">Component of the eukaryotic translation initiation factor 3 (eIF-3) complex.</text>
</comment>
<gene>
    <name evidence="7" type="primary">SPOSA6832_05114</name>
</gene>
<sequence length="622" mass="67862">MSLSSLIASVVDNEAGFGPSAAQLPPQFKDCSPSLFVLAAFSLQPPLTYACIALDSIPYAPFSKNDKLGRIVDWNAESAASSSAPAAGARQAGGKYGREPKEAFGASSAGTFAYFHDENEASFSLVAGGAAGKKSGPSAGGLGRPQGRTGLGGARGGRGGAAGAQGRGGARGMQGGRDARGQQQQGRFGGRPQGGRPGWRDWNKEQRTRDASVAIGSDWSVLEEIEFSRLSKLRLEVDTEDPETLRAKSDWKWLCSSSHGFLYEYDKTYDRVNTKTEKPLQIIDRLRYNPSTSDDPVIQELAAKDKAQIFVTDSIISMLMCAQRSVYPWDIVLTREGDKLFMDKREGGPFDYPSVNENAADPPLENEKDTLNSPSALSLEATYINQNFAFQVVREDPSARVELDHPNPFYSPDETEPLASCGFRYRKFDLSITEDEDVGIVVRTEVDAFVKAASANEEDTFINIKTLNEFDSRAQGSGGAPDWRTKLDSQRGAVVATEMKNNSSKLARWAVQSILAGAEQMKMGYVSRANPRDASRHTILGTQWYKPRDFASQMNVNLANGWGIVRTIADLCLKQPEGKYVLLKDPNKPLIRLYRVPYDAFDPVEEDLLEEVPSAAVSDDGL</sequence>
<evidence type="ECO:0000256" key="2">
    <source>
        <dbReference type="ARBA" id="ARBA00022540"/>
    </source>
</evidence>
<comment type="function">
    <text evidence="5">mRNA cap-binding component of the eukaryotic translation initiation factor 3 (eIF-3) complex, which is involved in protein synthesis of a specialized repertoire of mRNAs and, together with other initiation factors, stimulates binding of mRNA and methionyl-tRNAi to the 40S ribosome. The eIF-3 complex specifically targets and initiates translation of a subset of mRNAs involved in cell proliferation. In the eIF-3 complex, eif3d specifically recognizes and binds the 7-methylguanosine cap of a subset of mRNAs.</text>
</comment>
<dbReference type="HAMAP" id="MF_03003">
    <property type="entry name" value="eIF3d"/>
    <property type="match status" value="1"/>
</dbReference>
<dbReference type="GO" id="GO:0003743">
    <property type="term" value="F:translation initiation factor activity"/>
    <property type="evidence" value="ECO:0007669"/>
    <property type="project" value="UniProtKB-UniRule"/>
</dbReference>
<keyword evidence="3" id="KW-0694">RNA-binding</keyword>
<dbReference type="GO" id="GO:0005852">
    <property type="term" value="C:eukaryotic translation initiation factor 3 complex"/>
    <property type="evidence" value="ECO:0007669"/>
    <property type="project" value="UniProtKB-UniRule"/>
</dbReference>
<dbReference type="EMBL" id="CENE01000064">
    <property type="protein sequence ID" value="CEQ43209.1"/>
    <property type="molecule type" value="Genomic_DNA"/>
</dbReference>
<name>A0A0D6ETD9_SPOSA</name>
<feature type="compositionally biased region" description="Gly residues" evidence="6">
    <location>
        <begin position="138"/>
        <end position="175"/>
    </location>
</feature>
<comment type="similarity">
    <text evidence="5">Belongs to the eIF-3 subunit D family.</text>
</comment>
<evidence type="ECO:0000256" key="1">
    <source>
        <dbReference type="ARBA" id="ARBA00022490"/>
    </source>
</evidence>
<feature type="compositionally biased region" description="Basic and acidic residues" evidence="6">
    <location>
        <begin position="198"/>
        <end position="207"/>
    </location>
</feature>
<evidence type="ECO:0000313" key="7">
    <source>
        <dbReference type="EMBL" id="CEQ43209.1"/>
    </source>
</evidence>
<keyword evidence="1 5" id="KW-0963">Cytoplasm</keyword>
<dbReference type="AlphaFoldDB" id="A0A0D6ETD9"/>
<evidence type="ECO:0000256" key="4">
    <source>
        <dbReference type="ARBA" id="ARBA00022917"/>
    </source>
</evidence>
<dbReference type="GO" id="GO:0001732">
    <property type="term" value="P:formation of cytoplasmic translation initiation complex"/>
    <property type="evidence" value="ECO:0007669"/>
    <property type="project" value="UniProtKB-UniRule"/>
</dbReference>
<keyword evidence="2 5" id="KW-0396">Initiation factor</keyword>
<proteinExistence type="inferred from homology"/>
<dbReference type="GO" id="GO:0016282">
    <property type="term" value="C:eukaryotic 43S preinitiation complex"/>
    <property type="evidence" value="ECO:0007669"/>
    <property type="project" value="UniProtKB-UniRule"/>
</dbReference>